<evidence type="ECO:0000313" key="1">
    <source>
        <dbReference type="EMBL" id="KAJ1209713.1"/>
    </source>
</evidence>
<dbReference type="EMBL" id="JANPWB010000002">
    <property type="protein sequence ID" value="KAJ1209713.1"/>
    <property type="molecule type" value="Genomic_DNA"/>
</dbReference>
<keyword evidence="2" id="KW-1185">Reference proteome</keyword>
<proteinExistence type="predicted"/>
<reference evidence="1" key="1">
    <citation type="journal article" date="2022" name="bioRxiv">
        <title>Sequencing and chromosome-scale assembly of the giantPleurodeles waltlgenome.</title>
        <authorList>
            <person name="Brown T."/>
            <person name="Elewa A."/>
            <person name="Iarovenko S."/>
            <person name="Subramanian E."/>
            <person name="Araus A.J."/>
            <person name="Petzold A."/>
            <person name="Susuki M."/>
            <person name="Suzuki K.-i.T."/>
            <person name="Hayashi T."/>
            <person name="Toyoda A."/>
            <person name="Oliveira C."/>
            <person name="Osipova E."/>
            <person name="Leigh N.D."/>
            <person name="Simon A."/>
            <person name="Yun M.H."/>
        </authorList>
    </citation>
    <scope>NUCLEOTIDE SEQUENCE</scope>
    <source>
        <strain evidence="1">20211129_DDA</strain>
        <tissue evidence="1">Liver</tissue>
    </source>
</reference>
<gene>
    <name evidence="1" type="ORF">NDU88_005086</name>
</gene>
<dbReference type="AlphaFoldDB" id="A0AAV7W8M4"/>
<organism evidence="1 2">
    <name type="scientific">Pleurodeles waltl</name>
    <name type="common">Iberian ribbed newt</name>
    <dbReference type="NCBI Taxonomy" id="8319"/>
    <lineage>
        <taxon>Eukaryota</taxon>
        <taxon>Metazoa</taxon>
        <taxon>Chordata</taxon>
        <taxon>Craniata</taxon>
        <taxon>Vertebrata</taxon>
        <taxon>Euteleostomi</taxon>
        <taxon>Amphibia</taxon>
        <taxon>Batrachia</taxon>
        <taxon>Caudata</taxon>
        <taxon>Salamandroidea</taxon>
        <taxon>Salamandridae</taxon>
        <taxon>Pleurodelinae</taxon>
        <taxon>Pleurodeles</taxon>
    </lineage>
</organism>
<accession>A0AAV7W8M4</accession>
<protein>
    <submittedName>
        <fullName evidence="1">Uncharacterized protein</fullName>
    </submittedName>
</protein>
<name>A0AAV7W8M4_PLEWA</name>
<evidence type="ECO:0000313" key="2">
    <source>
        <dbReference type="Proteomes" id="UP001066276"/>
    </source>
</evidence>
<comment type="caution">
    <text evidence="1">The sequence shown here is derived from an EMBL/GenBank/DDBJ whole genome shotgun (WGS) entry which is preliminary data.</text>
</comment>
<sequence length="80" mass="8866">MDASMEGLPLPKLSLLQQAELEEPLWLEKVGAAIVQIARNKIMGTDGLLVEYYATFITHIAQTLLDVYNKAHSRGQLPDS</sequence>
<dbReference type="Proteomes" id="UP001066276">
    <property type="component" value="Chromosome 1_2"/>
</dbReference>